<dbReference type="InterPro" id="IPR005467">
    <property type="entry name" value="His_kinase_dom"/>
</dbReference>
<dbReference type="InterPro" id="IPR004358">
    <property type="entry name" value="Sig_transdc_His_kin-like_C"/>
</dbReference>
<comment type="caution">
    <text evidence="12">The sequence shown here is derived from an EMBL/GenBank/DDBJ whole genome shotgun (WGS) entry which is preliminary data.</text>
</comment>
<evidence type="ECO:0000256" key="10">
    <source>
        <dbReference type="SAM" id="Phobius"/>
    </source>
</evidence>
<organism evidence="12 13">
    <name type="scientific">Bizionia sediminis</name>
    <dbReference type="NCBI Taxonomy" id="1737064"/>
    <lineage>
        <taxon>Bacteria</taxon>
        <taxon>Pseudomonadati</taxon>
        <taxon>Bacteroidota</taxon>
        <taxon>Flavobacteriia</taxon>
        <taxon>Flavobacteriales</taxon>
        <taxon>Flavobacteriaceae</taxon>
        <taxon>Bizionia</taxon>
    </lineage>
</organism>
<keyword evidence="8" id="KW-0902">Two-component regulatory system</keyword>
<evidence type="ECO:0000256" key="6">
    <source>
        <dbReference type="ARBA" id="ARBA00022777"/>
    </source>
</evidence>
<dbReference type="GO" id="GO:0005524">
    <property type="term" value="F:ATP binding"/>
    <property type="evidence" value="ECO:0007669"/>
    <property type="project" value="UniProtKB-KW"/>
</dbReference>
<evidence type="ECO:0000256" key="4">
    <source>
        <dbReference type="ARBA" id="ARBA00022679"/>
    </source>
</evidence>
<dbReference type="InterPro" id="IPR019734">
    <property type="entry name" value="TPR_rpt"/>
</dbReference>
<evidence type="ECO:0000256" key="1">
    <source>
        <dbReference type="ARBA" id="ARBA00000085"/>
    </source>
</evidence>
<evidence type="ECO:0000313" key="12">
    <source>
        <dbReference type="EMBL" id="MFD2550204.1"/>
    </source>
</evidence>
<feature type="repeat" description="TPR" evidence="9">
    <location>
        <begin position="239"/>
        <end position="272"/>
    </location>
</feature>
<evidence type="ECO:0000256" key="8">
    <source>
        <dbReference type="ARBA" id="ARBA00023012"/>
    </source>
</evidence>
<dbReference type="EC" id="2.7.13.3" evidence="2"/>
<feature type="transmembrane region" description="Helical" evidence="10">
    <location>
        <begin position="405"/>
        <end position="426"/>
    </location>
</feature>
<dbReference type="Pfam" id="PF13181">
    <property type="entry name" value="TPR_8"/>
    <property type="match status" value="1"/>
</dbReference>
<sequence length="688" mass="78559">MKQLITLFAVFAVSFSFSQTKEQDSLTLLLAFQKSDSIKIDTSVNLIKLLYKNADYQKVLDYISATEALSHQLNYKKATAEIAYYKGLVFEKQNKPQQAMAAFRKSKLLFLNLNDVLNSARVSNAIGLLELANNNINNALPLILEAIPELEKVNAYDPLRVSYKNLANYYTRVNDRENAIKFNLKRLEIERFLNDKMGVFESQKQLAKLYSEEKETRKAIDYYERILEALPSANDSLRGDILPLLSSEYLQFKDYTKATNYLLEALKLNRNNNNQEGLLHTLTNLGWLNLDQNRTVRAKAQLIEANRIATFTENQQALLKNYKLLIRLDSLTENFEAAFGWQKAYYELQHKIEANQKQAPVQSKPSTTITPALVETVTPVVETEIMAHQAFEFSENERKLNNLKLVFYALLAVFAVVLVFFILIYLQRNSRIKYTRELENKNLKIELQNAAILEQTKHLEAVNKIKDRLFSIVSHDLKDSLTSIKGFIDLLNDGSLTESEFKSLLPELSENADNATLLLFNLLNWSKSQMQSLEAKPSLFDIQLVIDEKLQLLEHKFKKKELTVRNQSSRDFVYADRSMVEIVIQNILTNAIKFSKPGDTITIANHANNARSTISISDTGIGISPENLDELFKNSHYTTIGTHNEKGTGLGLNICKELVDLNKGKIWVESTLHKGSTFFVELPKNKPE</sequence>
<evidence type="ECO:0000256" key="9">
    <source>
        <dbReference type="PROSITE-ProRule" id="PRU00339"/>
    </source>
</evidence>
<accession>A0ABW5KNG6</accession>
<evidence type="ECO:0000256" key="3">
    <source>
        <dbReference type="ARBA" id="ARBA00022553"/>
    </source>
</evidence>
<dbReference type="PANTHER" id="PTHR42878:SF7">
    <property type="entry name" value="SENSOR HISTIDINE KINASE GLRK"/>
    <property type="match status" value="1"/>
</dbReference>
<dbReference type="Gene3D" id="1.10.287.130">
    <property type="match status" value="1"/>
</dbReference>
<feature type="repeat" description="TPR" evidence="9">
    <location>
        <begin position="200"/>
        <end position="233"/>
    </location>
</feature>
<protein>
    <recommendedName>
        <fullName evidence="2">histidine kinase</fullName>
        <ecNumber evidence="2">2.7.13.3</ecNumber>
    </recommendedName>
</protein>
<evidence type="ECO:0000313" key="13">
    <source>
        <dbReference type="Proteomes" id="UP001597472"/>
    </source>
</evidence>
<dbReference type="Gene3D" id="1.25.40.10">
    <property type="entry name" value="Tetratricopeptide repeat domain"/>
    <property type="match status" value="3"/>
</dbReference>
<dbReference type="InterPro" id="IPR036097">
    <property type="entry name" value="HisK_dim/P_sf"/>
</dbReference>
<dbReference type="InterPro" id="IPR003594">
    <property type="entry name" value="HATPase_dom"/>
</dbReference>
<dbReference type="SMART" id="SM00388">
    <property type="entry name" value="HisKA"/>
    <property type="match status" value="1"/>
</dbReference>
<keyword evidence="6" id="KW-0418">Kinase</keyword>
<keyword evidence="9" id="KW-0802">TPR repeat</keyword>
<comment type="catalytic activity">
    <reaction evidence="1">
        <text>ATP + protein L-histidine = ADP + protein N-phospho-L-histidine.</text>
        <dbReference type="EC" id="2.7.13.3"/>
    </reaction>
</comment>
<dbReference type="InterPro" id="IPR011990">
    <property type="entry name" value="TPR-like_helical_dom_sf"/>
</dbReference>
<keyword evidence="10" id="KW-1133">Transmembrane helix</keyword>
<keyword evidence="10" id="KW-0472">Membrane</keyword>
<dbReference type="SMART" id="SM00028">
    <property type="entry name" value="TPR"/>
    <property type="match status" value="5"/>
</dbReference>
<dbReference type="RefSeq" id="WP_376890885.1">
    <property type="nucleotide sequence ID" value="NZ_JBHULS010000001.1"/>
</dbReference>
<gene>
    <name evidence="12" type="ORF">ACFSQP_00110</name>
</gene>
<keyword evidence="7 12" id="KW-0067">ATP-binding</keyword>
<dbReference type="InterPro" id="IPR036890">
    <property type="entry name" value="HATPase_C_sf"/>
</dbReference>
<dbReference type="PROSITE" id="PS50005">
    <property type="entry name" value="TPR"/>
    <property type="match status" value="2"/>
</dbReference>
<dbReference type="InterPro" id="IPR003661">
    <property type="entry name" value="HisK_dim/P_dom"/>
</dbReference>
<evidence type="ECO:0000259" key="11">
    <source>
        <dbReference type="PROSITE" id="PS50109"/>
    </source>
</evidence>
<dbReference type="PROSITE" id="PS50109">
    <property type="entry name" value="HIS_KIN"/>
    <property type="match status" value="1"/>
</dbReference>
<keyword evidence="10" id="KW-0812">Transmembrane</keyword>
<dbReference type="Proteomes" id="UP001597472">
    <property type="component" value="Unassembled WGS sequence"/>
</dbReference>
<reference evidence="13" key="1">
    <citation type="journal article" date="2019" name="Int. J. Syst. Evol. Microbiol.">
        <title>The Global Catalogue of Microorganisms (GCM) 10K type strain sequencing project: providing services to taxonomists for standard genome sequencing and annotation.</title>
        <authorList>
            <consortium name="The Broad Institute Genomics Platform"/>
            <consortium name="The Broad Institute Genome Sequencing Center for Infectious Disease"/>
            <person name="Wu L."/>
            <person name="Ma J."/>
        </authorList>
    </citation>
    <scope>NUCLEOTIDE SEQUENCE [LARGE SCALE GENOMIC DNA]</scope>
    <source>
        <strain evidence="13">KCTC 42587</strain>
    </source>
</reference>
<evidence type="ECO:0000256" key="2">
    <source>
        <dbReference type="ARBA" id="ARBA00012438"/>
    </source>
</evidence>
<feature type="domain" description="Histidine kinase" evidence="11">
    <location>
        <begin position="472"/>
        <end position="686"/>
    </location>
</feature>
<keyword evidence="4" id="KW-0808">Transferase</keyword>
<dbReference type="Pfam" id="PF00512">
    <property type="entry name" value="HisKA"/>
    <property type="match status" value="1"/>
</dbReference>
<keyword evidence="5" id="KW-0547">Nucleotide-binding</keyword>
<dbReference type="SUPFAM" id="SSF55874">
    <property type="entry name" value="ATPase domain of HSP90 chaperone/DNA topoisomerase II/histidine kinase"/>
    <property type="match status" value="1"/>
</dbReference>
<dbReference type="PANTHER" id="PTHR42878">
    <property type="entry name" value="TWO-COMPONENT HISTIDINE KINASE"/>
    <property type="match status" value="1"/>
</dbReference>
<evidence type="ECO:0000256" key="7">
    <source>
        <dbReference type="ARBA" id="ARBA00022840"/>
    </source>
</evidence>
<name>A0ABW5KNG6_9FLAO</name>
<dbReference type="SMART" id="SM00387">
    <property type="entry name" value="HATPase_c"/>
    <property type="match status" value="1"/>
</dbReference>
<dbReference type="Pfam" id="PF02518">
    <property type="entry name" value="HATPase_c"/>
    <property type="match status" value="1"/>
</dbReference>
<keyword evidence="3" id="KW-0597">Phosphoprotein</keyword>
<dbReference type="SUPFAM" id="SSF48452">
    <property type="entry name" value="TPR-like"/>
    <property type="match status" value="2"/>
</dbReference>
<dbReference type="SUPFAM" id="SSF47384">
    <property type="entry name" value="Homodimeric domain of signal transducing histidine kinase"/>
    <property type="match status" value="1"/>
</dbReference>
<dbReference type="EMBL" id="JBHULS010000001">
    <property type="protein sequence ID" value="MFD2550204.1"/>
    <property type="molecule type" value="Genomic_DNA"/>
</dbReference>
<dbReference type="Gene3D" id="3.30.565.10">
    <property type="entry name" value="Histidine kinase-like ATPase, C-terminal domain"/>
    <property type="match status" value="1"/>
</dbReference>
<dbReference type="InterPro" id="IPR050351">
    <property type="entry name" value="BphY/WalK/GraS-like"/>
</dbReference>
<proteinExistence type="predicted"/>
<dbReference type="PRINTS" id="PR00344">
    <property type="entry name" value="BCTRLSENSOR"/>
</dbReference>
<keyword evidence="13" id="KW-1185">Reference proteome</keyword>
<evidence type="ECO:0000256" key="5">
    <source>
        <dbReference type="ARBA" id="ARBA00022741"/>
    </source>
</evidence>
<dbReference type="CDD" id="cd00082">
    <property type="entry name" value="HisKA"/>
    <property type="match status" value="1"/>
</dbReference>